<dbReference type="RefSeq" id="XP_026290414.2">
    <property type="nucleotide sequence ID" value="XM_026434629.2"/>
</dbReference>
<keyword evidence="2" id="KW-1185">Reference proteome</keyword>
<sequence>MCESCGKTCCSTYAYNKMKQYTKKSNEQILSKLELIASRQTSMKPSEGKHCKLQDLRDVCPDESDDYDIRNGMVHIGEKKFISIKAIATVDIAKHGVRSTLQELVPLFWPDNYKDYSLDGKGKQITDNHIKSMIGILDSMTWKMNHRTSLEIGNVRRELSKALSHLKRPSSSNKQKPIASKEKKKKTQEVQKGKHSGAARGNDKQKSTAAEPKKSKNGLDSKMSGSSSSEESEGEGDDDDEDETSDDERD</sequence>
<dbReference type="GeneID" id="113215076"/>
<feature type="compositionally biased region" description="Acidic residues" evidence="1">
    <location>
        <begin position="230"/>
        <end position="250"/>
    </location>
</feature>
<name>A0A6J1TA24_FRAOC</name>
<evidence type="ECO:0000256" key="1">
    <source>
        <dbReference type="SAM" id="MobiDB-lite"/>
    </source>
</evidence>
<evidence type="ECO:0000313" key="2">
    <source>
        <dbReference type="Proteomes" id="UP000504606"/>
    </source>
</evidence>
<organism evidence="2 3">
    <name type="scientific">Frankliniella occidentalis</name>
    <name type="common">Western flower thrips</name>
    <name type="synonym">Euthrips occidentalis</name>
    <dbReference type="NCBI Taxonomy" id="133901"/>
    <lineage>
        <taxon>Eukaryota</taxon>
        <taxon>Metazoa</taxon>
        <taxon>Ecdysozoa</taxon>
        <taxon>Arthropoda</taxon>
        <taxon>Hexapoda</taxon>
        <taxon>Insecta</taxon>
        <taxon>Pterygota</taxon>
        <taxon>Neoptera</taxon>
        <taxon>Paraneoptera</taxon>
        <taxon>Thysanoptera</taxon>
        <taxon>Terebrantia</taxon>
        <taxon>Thripoidea</taxon>
        <taxon>Thripidae</taxon>
        <taxon>Frankliniella</taxon>
    </lineage>
</organism>
<dbReference type="AlphaFoldDB" id="A0A6J1TA24"/>
<dbReference type="Proteomes" id="UP000504606">
    <property type="component" value="Unplaced"/>
</dbReference>
<feature type="compositionally biased region" description="Basic and acidic residues" evidence="1">
    <location>
        <begin position="201"/>
        <end position="219"/>
    </location>
</feature>
<evidence type="ECO:0000313" key="3">
    <source>
        <dbReference type="RefSeq" id="XP_026290414.2"/>
    </source>
</evidence>
<proteinExistence type="predicted"/>
<gene>
    <name evidence="3" type="primary">LOC113215076</name>
</gene>
<feature type="region of interest" description="Disordered" evidence="1">
    <location>
        <begin position="162"/>
        <end position="250"/>
    </location>
</feature>
<dbReference type="KEGG" id="foc:113215076"/>
<protein>
    <submittedName>
        <fullName evidence="3">Uncharacterized protein LOC113215076</fullName>
    </submittedName>
</protein>
<accession>A0A6J1TA24</accession>
<reference evidence="3" key="1">
    <citation type="submission" date="2025-08" db="UniProtKB">
        <authorList>
            <consortium name="RefSeq"/>
        </authorList>
    </citation>
    <scope>IDENTIFICATION</scope>
    <source>
        <tissue evidence="3">Whole organism</tissue>
    </source>
</reference>